<accession>A0ABT7R1S5</accession>
<dbReference type="PANTHER" id="PTHR46558">
    <property type="entry name" value="TRACRIPTIONAL REGULATORY PROTEIN-RELATED-RELATED"/>
    <property type="match status" value="1"/>
</dbReference>
<dbReference type="RefSeq" id="WP_289357873.1">
    <property type="nucleotide sequence ID" value="NZ_JAUCFG010000002.1"/>
</dbReference>
<protein>
    <submittedName>
        <fullName evidence="3">Helix-turn-helix transcriptional regulator</fullName>
    </submittedName>
</protein>
<name>A0ABT7R1S5_9BACI</name>
<dbReference type="SUPFAM" id="SSF47413">
    <property type="entry name" value="lambda repressor-like DNA-binding domains"/>
    <property type="match status" value="1"/>
</dbReference>
<organism evidence="3 4">
    <name type="scientific">Bacillus hominis</name>
    <dbReference type="NCBI Taxonomy" id="2817478"/>
    <lineage>
        <taxon>Bacteria</taxon>
        <taxon>Bacillati</taxon>
        <taxon>Bacillota</taxon>
        <taxon>Bacilli</taxon>
        <taxon>Bacillales</taxon>
        <taxon>Bacillaceae</taxon>
        <taxon>Bacillus</taxon>
        <taxon>Bacillus cereus group</taxon>
    </lineage>
</organism>
<gene>
    <name evidence="3" type="ORF">QUG02_01465</name>
</gene>
<dbReference type="CDD" id="cd00093">
    <property type="entry name" value="HTH_XRE"/>
    <property type="match status" value="1"/>
</dbReference>
<dbReference type="PROSITE" id="PS50943">
    <property type="entry name" value="HTH_CROC1"/>
    <property type="match status" value="1"/>
</dbReference>
<dbReference type="Proteomes" id="UP001224139">
    <property type="component" value="Unassembled WGS sequence"/>
</dbReference>
<dbReference type="EMBL" id="JAUCFG010000002">
    <property type="protein sequence ID" value="MDM5436880.1"/>
    <property type="molecule type" value="Genomic_DNA"/>
</dbReference>
<comment type="caution">
    <text evidence="3">The sequence shown here is derived from an EMBL/GenBank/DDBJ whole genome shotgun (WGS) entry which is preliminary data.</text>
</comment>
<feature type="domain" description="HTH cro/C1-type" evidence="2">
    <location>
        <begin position="5"/>
        <end position="59"/>
    </location>
</feature>
<dbReference type="Pfam" id="PF01381">
    <property type="entry name" value="HTH_3"/>
    <property type="match status" value="1"/>
</dbReference>
<dbReference type="InterPro" id="IPR010982">
    <property type="entry name" value="Lambda_DNA-bd_dom_sf"/>
</dbReference>
<sequence>MNIKIKELRKKNGDTLKSLAQKLNYDYSNLSKIERGIYTPSLTLLKRIANIYDVDMWYLLSDEDEEKKEKDENEFLQDLDMDLKELSIKYNITLDGKSITEDEMEFIIHIIRQLRQAVENKTIQP</sequence>
<dbReference type="PANTHER" id="PTHR46558:SF4">
    <property type="entry name" value="DNA-BIDING PHAGE PROTEIN"/>
    <property type="match status" value="1"/>
</dbReference>
<evidence type="ECO:0000256" key="1">
    <source>
        <dbReference type="ARBA" id="ARBA00023125"/>
    </source>
</evidence>
<reference evidence="3 4" key="1">
    <citation type="submission" date="2023-06" db="EMBL/GenBank/DDBJ databases">
        <title>Comparative genomics of Bacillaceae isolates and their secondary metabolite potential.</title>
        <authorList>
            <person name="Song L."/>
            <person name="Nielsen L.J."/>
            <person name="Mohite O."/>
            <person name="Xu X."/>
            <person name="Weber T."/>
            <person name="Kovacs A.T."/>
        </authorList>
    </citation>
    <scope>NUCLEOTIDE SEQUENCE [LARGE SCALE GENOMIC DNA]</scope>
    <source>
        <strain evidence="3 4">DX2.1</strain>
    </source>
</reference>
<evidence type="ECO:0000313" key="4">
    <source>
        <dbReference type="Proteomes" id="UP001224139"/>
    </source>
</evidence>
<keyword evidence="4" id="KW-1185">Reference proteome</keyword>
<proteinExistence type="predicted"/>
<dbReference type="InterPro" id="IPR001387">
    <property type="entry name" value="Cro/C1-type_HTH"/>
</dbReference>
<evidence type="ECO:0000313" key="3">
    <source>
        <dbReference type="EMBL" id="MDM5436880.1"/>
    </source>
</evidence>
<keyword evidence="1" id="KW-0238">DNA-binding</keyword>
<evidence type="ECO:0000259" key="2">
    <source>
        <dbReference type="PROSITE" id="PS50943"/>
    </source>
</evidence>
<dbReference type="Gene3D" id="1.10.260.40">
    <property type="entry name" value="lambda repressor-like DNA-binding domains"/>
    <property type="match status" value="1"/>
</dbReference>
<dbReference type="SMART" id="SM00530">
    <property type="entry name" value="HTH_XRE"/>
    <property type="match status" value="1"/>
</dbReference>